<dbReference type="Pfam" id="PF01915">
    <property type="entry name" value="Glyco_hydro_3_C"/>
    <property type="match status" value="1"/>
</dbReference>
<dbReference type="EC" id="3.2.1.21" evidence="3"/>
<dbReference type="GO" id="GO:0008422">
    <property type="term" value="F:beta-glucosidase activity"/>
    <property type="evidence" value="ECO:0007669"/>
    <property type="project" value="UniProtKB-EC"/>
</dbReference>
<dbReference type="PANTHER" id="PTHR30620">
    <property type="entry name" value="PERIPLASMIC BETA-GLUCOSIDASE-RELATED"/>
    <property type="match status" value="1"/>
</dbReference>
<comment type="catalytic activity">
    <reaction evidence="1">
        <text>Hydrolysis of terminal, non-reducing beta-D-glucosyl residues with release of beta-D-glucose.</text>
        <dbReference type="EC" id="3.2.1.21"/>
    </reaction>
</comment>
<evidence type="ECO:0000313" key="12">
    <source>
        <dbReference type="EMBL" id="OWA53017.1"/>
    </source>
</evidence>
<feature type="region of interest" description="Disordered" evidence="8">
    <location>
        <begin position="568"/>
        <end position="598"/>
    </location>
</feature>
<dbReference type="Gene3D" id="3.20.20.300">
    <property type="entry name" value="Glycoside hydrolase, family 3, N-terminal domain"/>
    <property type="match status" value="1"/>
</dbReference>
<evidence type="ECO:0000256" key="2">
    <source>
        <dbReference type="ARBA" id="ARBA00005336"/>
    </source>
</evidence>
<comment type="caution">
    <text evidence="12">The sequence shown here is derived from an EMBL/GenBank/DDBJ whole genome shotgun (WGS) entry which is preliminary data.</text>
</comment>
<feature type="signal peptide" evidence="9">
    <location>
        <begin position="1"/>
        <end position="22"/>
    </location>
</feature>
<dbReference type="PANTHER" id="PTHR30620:SF16">
    <property type="entry name" value="LYSOSOMAL BETA GLUCOSIDASE"/>
    <property type="match status" value="1"/>
</dbReference>
<dbReference type="GO" id="GO:0009251">
    <property type="term" value="P:glucan catabolic process"/>
    <property type="evidence" value="ECO:0007669"/>
    <property type="project" value="TreeGrafter"/>
</dbReference>
<dbReference type="SUPFAM" id="SSF51445">
    <property type="entry name" value="(Trans)glycosidases"/>
    <property type="match status" value="1"/>
</dbReference>
<protein>
    <recommendedName>
        <fullName evidence="3">beta-glucosidase</fullName>
        <ecNumber evidence="3">3.2.1.21</ecNumber>
    </recommendedName>
</protein>
<evidence type="ECO:0000256" key="6">
    <source>
        <dbReference type="ARBA" id="ARBA00023295"/>
    </source>
</evidence>
<evidence type="ECO:0000256" key="7">
    <source>
        <dbReference type="RuleBase" id="RU361161"/>
    </source>
</evidence>
<dbReference type="InterPro" id="IPR036881">
    <property type="entry name" value="Glyco_hydro_3_C_sf"/>
</dbReference>
<dbReference type="InterPro" id="IPR019800">
    <property type="entry name" value="Glyco_hydro_3_AS"/>
</dbReference>
<keyword evidence="13" id="KW-1185">Reference proteome</keyword>
<dbReference type="PRINTS" id="PR00133">
    <property type="entry name" value="GLHYDRLASE3"/>
</dbReference>
<dbReference type="OrthoDB" id="47059at2759"/>
<organism evidence="12 13">
    <name type="scientific">Hypsibius exemplaris</name>
    <name type="common">Freshwater tardigrade</name>
    <dbReference type="NCBI Taxonomy" id="2072580"/>
    <lineage>
        <taxon>Eukaryota</taxon>
        <taxon>Metazoa</taxon>
        <taxon>Ecdysozoa</taxon>
        <taxon>Tardigrada</taxon>
        <taxon>Eutardigrada</taxon>
        <taxon>Parachela</taxon>
        <taxon>Hypsibioidea</taxon>
        <taxon>Hypsibiidae</taxon>
        <taxon>Hypsibius</taxon>
    </lineage>
</organism>
<name>A0A9X6RMK6_HYPEX</name>
<gene>
    <name evidence="12" type="ORF">BV898_17454</name>
</gene>
<dbReference type="InterPro" id="IPR017853">
    <property type="entry name" value="GH"/>
</dbReference>
<dbReference type="PROSITE" id="PS00775">
    <property type="entry name" value="GLYCOSYL_HYDROL_F3"/>
    <property type="match status" value="1"/>
</dbReference>
<evidence type="ECO:0000256" key="9">
    <source>
        <dbReference type="SAM" id="SignalP"/>
    </source>
</evidence>
<dbReference type="InterPro" id="IPR036962">
    <property type="entry name" value="Glyco_hydro_3_N_sf"/>
</dbReference>
<evidence type="ECO:0000313" key="13">
    <source>
        <dbReference type="Proteomes" id="UP000192578"/>
    </source>
</evidence>
<keyword evidence="5 7" id="KW-0378">Hydrolase</keyword>
<evidence type="ECO:0000259" key="10">
    <source>
        <dbReference type="Pfam" id="PF00933"/>
    </source>
</evidence>
<evidence type="ECO:0000259" key="11">
    <source>
        <dbReference type="Pfam" id="PF01915"/>
    </source>
</evidence>
<feature type="domain" description="Glycoside hydrolase family 3 C-terminal" evidence="11">
    <location>
        <begin position="388"/>
        <end position="556"/>
    </location>
</feature>
<dbReference type="SUPFAM" id="SSF52279">
    <property type="entry name" value="Beta-D-glucan exohydrolase, C-terminal domain"/>
    <property type="match status" value="1"/>
</dbReference>
<evidence type="ECO:0000256" key="8">
    <source>
        <dbReference type="SAM" id="MobiDB-lite"/>
    </source>
</evidence>
<dbReference type="Proteomes" id="UP000192578">
    <property type="component" value="Unassembled WGS sequence"/>
</dbReference>
<keyword evidence="6 7" id="KW-0326">Glycosidase</keyword>
<comment type="similarity">
    <text evidence="2 7">Belongs to the glycosyl hydrolase 3 family.</text>
</comment>
<dbReference type="AlphaFoldDB" id="A0A9X6RMK6"/>
<dbReference type="Pfam" id="PF00933">
    <property type="entry name" value="Glyco_hydro_3"/>
    <property type="match status" value="1"/>
</dbReference>
<sequence length="598" mass="65237">MRYLAVVTAAAFLLLLEGNCLAQTRLNATEIEAKIEVLLGQMTLEEKLGQLHQLSGLANGSYNPDLLELARKGLLGSTLTVRGARMANELHNATLESRLKIPILMAFDVIHGYRTLFPIPLGETASWDLKAVERASSIAAAEAASAGIHWTFAPMLDVARDPRWGRVMEGSGEDVYLGSEMAKARVRGFQGSDYGQKDKILACAKHFVGYGAAEGGRDYNTVDMSERRLRETYLPPFKAAIDAGVDSFMTAFNELNGMPATANKFLLREILRGEWQFDGLVVSDWNSVEELINHGLAADKSEAARLSLNGGTDMEMNSATYRENGAKLVESGKVTIETINSAVRNVLRIKYRLGLFEQPPFVSEQHEKDTLLKPEFLQAAREIAGKSLVLLKNENETLPIDINKIKQLAVIGSLADDKPNTLDWWPGDARAADSITILQGLRDYVSAANLTSSVAVTFSKGCESVCDSDKDFAAAVIAAGAADFVVVVVGEIRSVSGEAASLSSIDLSGRQLDLVKEIAQTGKPYVVVLKNGRPLTINWLAENAPAILVAWHAGTMVGLRWRMFSSEPSTPVETPHEFPTEPRTNSPQLRLQKHRTTI</sequence>
<evidence type="ECO:0000256" key="3">
    <source>
        <dbReference type="ARBA" id="ARBA00012744"/>
    </source>
</evidence>
<dbReference type="Gene3D" id="3.40.50.1700">
    <property type="entry name" value="Glycoside hydrolase family 3 C-terminal domain"/>
    <property type="match status" value="1"/>
</dbReference>
<feature type="domain" description="Glycoside hydrolase family 3 N-terminal" evidence="10">
    <location>
        <begin position="43"/>
        <end position="348"/>
    </location>
</feature>
<dbReference type="InterPro" id="IPR002772">
    <property type="entry name" value="Glyco_hydro_3_C"/>
</dbReference>
<evidence type="ECO:0000256" key="1">
    <source>
        <dbReference type="ARBA" id="ARBA00000448"/>
    </source>
</evidence>
<proteinExistence type="inferred from homology"/>
<evidence type="ECO:0000256" key="5">
    <source>
        <dbReference type="ARBA" id="ARBA00022801"/>
    </source>
</evidence>
<dbReference type="InterPro" id="IPR051915">
    <property type="entry name" value="Cellulose_Degrad_GH3"/>
</dbReference>
<keyword evidence="4 9" id="KW-0732">Signal</keyword>
<dbReference type="EMBL" id="MTYJ01000298">
    <property type="protein sequence ID" value="OWA53017.1"/>
    <property type="molecule type" value="Genomic_DNA"/>
</dbReference>
<dbReference type="InterPro" id="IPR001764">
    <property type="entry name" value="Glyco_hydro_3_N"/>
</dbReference>
<evidence type="ECO:0000256" key="4">
    <source>
        <dbReference type="ARBA" id="ARBA00022729"/>
    </source>
</evidence>
<dbReference type="FunFam" id="3.20.20.300:FF:000005">
    <property type="entry name" value="Periplasmic beta-glucosidase"/>
    <property type="match status" value="1"/>
</dbReference>
<feature type="chain" id="PRO_5040900406" description="beta-glucosidase" evidence="9">
    <location>
        <begin position="23"/>
        <end position="598"/>
    </location>
</feature>
<reference evidence="13" key="1">
    <citation type="submission" date="2017-01" db="EMBL/GenBank/DDBJ databases">
        <title>Comparative genomics of anhydrobiosis in the tardigrade Hypsibius dujardini.</title>
        <authorList>
            <person name="Yoshida Y."/>
            <person name="Koutsovoulos G."/>
            <person name="Laetsch D."/>
            <person name="Stevens L."/>
            <person name="Kumar S."/>
            <person name="Horikawa D."/>
            <person name="Ishino K."/>
            <person name="Komine S."/>
            <person name="Tomita M."/>
            <person name="Blaxter M."/>
            <person name="Arakawa K."/>
        </authorList>
    </citation>
    <scope>NUCLEOTIDE SEQUENCE [LARGE SCALE GENOMIC DNA]</scope>
    <source>
        <strain evidence="13">Z151</strain>
    </source>
</reference>
<accession>A0A9X6RMK6</accession>